<sequence length="339" mass="38456">MNLATTLAERTPLPNGLTLAAIDWLVGRSKCQIAAAAMPEEAFVAAMNAYPVAVHTDAANAQHYEIPDAFFGLILGAQRKYSCCLYADDGTTLDEAETLALLETSRHADLHDGQTILELGCGWGSLSLHMAKAYPNARIVSVSNSQSQRAYIERQAVLRKLPNLRVITADMNDFTIDQTFDRIVSVEMFEHMSNWQALLARARGWLKADGSLFLHVFTSSRHSYRFNHAENADDWIGKYFFTGGIMPARDLPHRFPDLFTVEAEWRWSGENYRRTAMEWLDNFDAQSEHIWPILKAVYGKDANLWRRRWRLFFLATAGLWGHDGGREWGVGHYRMKPVG</sequence>
<dbReference type="PANTHER" id="PTHR43832:SF1">
    <property type="entry name" value="S-ADENOSYL-L-METHIONINE-DEPENDENT METHYLTRANSFERASES SUPERFAMILY PROTEIN"/>
    <property type="match status" value="1"/>
</dbReference>
<dbReference type="STRING" id="1121022.GCA_000376105_02312"/>
<dbReference type="InterPro" id="IPR029063">
    <property type="entry name" value="SAM-dependent_MTases_sf"/>
</dbReference>
<evidence type="ECO:0000313" key="1">
    <source>
        <dbReference type="EMBL" id="ESQ88380.1"/>
    </source>
</evidence>
<keyword evidence="2" id="KW-1185">Reference proteome</keyword>
<evidence type="ECO:0000313" key="2">
    <source>
        <dbReference type="Proteomes" id="UP000017837"/>
    </source>
</evidence>
<protein>
    <recommendedName>
        <fullName evidence="3">Cyclopropane-fatty-acyl-phospholipid synthase</fullName>
    </recommendedName>
</protein>
<dbReference type="PANTHER" id="PTHR43832">
    <property type="match status" value="1"/>
</dbReference>
<gene>
    <name evidence="1" type="ORF">ABENE_16140</name>
</gene>
<dbReference type="SUPFAM" id="SSF53335">
    <property type="entry name" value="S-adenosyl-L-methionine-dependent methyltransferases"/>
    <property type="match status" value="1"/>
</dbReference>
<dbReference type="RefSeq" id="WP_018081978.1">
    <property type="nucleotide sequence ID" value="NZ_AQWM01000009.1"/>
</dbReference>
<accession>V4PS68</accession>
<dbReference type="Pfam" id="PF02353">
    <property type="entry name" value="CMAS"/>
    <property type="match status" value="1"/>
</dbReference>
<evidence type="ECO:0008006" key="3">
    <source>
        <dbReference type="Google" id="ProtNLM"/>
    </source>
</evidence>
<dbReference type="EMBL" id="AWGB01000038">
    <property type="protein sequence ID" value="ESQ88380.1"/>
    <property type="molecule type" value="Genomic_DNA"/>
</dbReference>
<dbReference type="AlphaFoldDB" id="V4PS68"/>
<dbReference type="Proteomes" id="UP000017837">
    <property type="component" value="Unassembled WGS sequence"/>
</dbReference>
<dbReference type="PATRIC" id="fig|1121022.4.peg.3282"/>
<reference evidence="1 2" key="1">
    <citation type="journal article" date="2014" name="Nature">
        <title>Sequential evolution of bacterial morphology by co-option of a developmental regulator.</title>
        <authorList>
            <person name="Jiang C."/>
            <person name="Brown P.J."/>
            <person name="Ducret A."/>
            <person name="Brun Y.V."/>
        </authorList>
    </citation>
    <scope>NUCLEOTIDE SEQUENCE [LARGE SCALE GENOMIC DNA]</scope>
    <source>
        <strain evidence="1 2">DSM 16100</strain>
    </source>
</reference>
<comment type="caution">
    <text evidence="1">The sequence shown here is derived from an EMBL/GenBank/DDBJ whole genome shotgun (WGS) entry which is preliminary data.</text>
</comment>
<proteinExistence type="predicted"/>
<dbReference type="eggNOG" id="COG2230">
    <property type="taxonomic scope" value="Bacteria"/>
</dbReference>
<name>V4PS68_9CAUL</name>
<organism evidence="1 2">
    <name type="scientific">Asticcacaulis benevestitus DSM 16100 = ATCC BAA-896</name>
    <dbReference type="NCBI Taxonomy" id="1121022"/>
    <lineage>
        <taxon>Bacteria</taxon>
        <taxon>Pseudomonadati</taxon>
        <taxon>Pseudomonadota</taxon>
        <taxon>Alphaproteobacteria</taxon>
        <taxon>Caulobacterales</taxon>
        <taxon>Caulobacteraceae</taxon>
        <taxon>Asticcacaulis</taxon>
    </lineage>
</organism>
<dbReference type="Gene3D" id="3.40.50.150">
    <property type="entry name" value="Vaccinia Virus protein VP39"/>
    <property type="match status" value="1"/>
</dbReference>
<dbReference type="CDD" id="cd02440">
    <property type="entry name" value="AdoMet_MTases"/>
    <property type="match status" value="1"/>
</dbReference>
<dbReference type="OrthoDB" id="9782855at2"/>